<protein>
    <submittedName>
        <fullName evidence="2">Uncharacterized protein</fullName>
    </submittedName>
</protein>
<reference evidence="2" key="1">
    <citation type="journal article" date="2020" name="Front. Microbiol.">
        <title>Gene regulatory networks of Penicillium echinulatum 2HH and Penicillium oxalicum 114-2 inferred by a computational biology approach.</title>
        <authorList>
            <person name="Lenz A.R."/>
            <person name="Galan-Vasquez E."/>
            <person name="Balbinot E."/>
            <person name="De Abreu F.P."/>
            <person name="De Oliveira N.S."/>
            <person name="Da Rosa L.O."/>
            <person name="De Avila E Silva S."/>
            <person name="Camassola M."/>
            <person name="Dillon A.J.P."/>
            <person name="Perez-Rueda E."/>
        </authorList>
    </citation>
    <scope>NUCLEOTIDE SEQUENCE</scope>
    <source>
        <strain evidence="2">S1M29</strain>
    </source>
</reference>
<comment type="caution">
    <text evidence="2">The sequence shown here is derived from an EMBL/GenBank/DDBJ whole genome shotgun (WGS) entry which is preliminary data.</text>
</comment>
<evidence type="ECO:0000256" key="1">
    <source>
        <dbReference type="SAM" id="MobiDB-lite"/>
    </source>
</evidence>
<organism evidence="2 3">
    <name type="scientific">Penicillium ucsense</name>
    <dbReference type="NCBI Taxonomy" id="2839758"/>
    <lineage>
        <taxon>Eukaryota</taxon>
        <taxon>Fungi</taxon>
        <taxon>Dikarya</taxon>
        <taxon>Ascomycota</taxon>
        <taxon>Pezizomycotina</taxon>
        <taxon>Eurotiomycetes</taxon>
        <taxon>Eurotiomycetidae</taxon>
        <taxon>Eurotiales</taxon>
        <taxon>Aspergillaceae</taxon>
        <taxon>Penicillium</taxon>
    </lineage>
</organism>
<evidence type="ECO:0000313" key="3">
    <source>
        <dbReference type="Proteomes" id="UP000631181"/>
    </source>
</evidence>
<feature type="region of interest" description="Disordered" evidence="1">
    <location>
        <begin position="1"/>
        <end position="139"/>
    </location>
</feature>
<name>A0A8J8W772_9EURO</name>
<dbReference type="Proteomes" id="UP000631181">
    <property type="component" value="Unassembled WGS sequence"/>
</dbReference>
<accession>A0A8J8W772</accession>
<dbReference type="AlphaFoldDB" id="A0A8J8W772"/>
<dbReference type="OrthoDB" id="4365811at2759"/>
<evidence type="ECO:0000313" key="2">
    <source>
        <dbReference type="EMBL" id="KAF7718975.1"/>
    </source>
</evidence>
<keyword evidence="3" id="KW-1185">Reference proteome</keyword>
<proteinExistence type="predicted"/>
<dbReference type="EMBL" id="WIWV01000010">
    <property type="protein sequence ID" value="KAF7718975.1"/>
    <property type="molecule type" value="Genomic_DNA"/>
</dbReference>
<sequence length="139" mass="14981">MHWKGLRLVADGSAKRQSTIEAPPQVRRSEHLPRPPAPVDSPRYSESTSRPSANIPMGLDDVAAAGQGADHKLQVTMEGGGHRDVEPAPVDLMGSPSNGDTPSLRRNRFSFMRLRHASDPQLSKSYAKAEGTPPVPSLP</sequence>
<gene>
    <name evidence="2" type="ORF">PECM_000366</name>
</gene>
<feature type="non-terminal residue" evidence="2">
    <location>
        <position position="139"/>
    </location>
</feature>